<dbReference type="EMBL" id="CADCTR010000816">
    <property type="protein sequence ID" value="CAA9265661.1"/>
    <property type="molecule type" value="Genomic_DNA"/>
</dbReference>
<dbReference type="AlphaFoldDB" id="A0A6J4IYH2"/>
<evidence type="ECO:0000313" key="1">
    <source>
        <dbReference type="EMBL" id="CAA9265661.1"/>
    </source>
</evidence>
<proteinExistence type="predicted"/>
<organism evidence="1">
    <name type="scientific">uncultured Chloroflexia bacterium</name>
    <dbReference type="NCBI Taxonomy" id="1672391"/>
    <lineage>
        <taxon>Bacteria</taxon>
        <taxon>Bacillati</taxon>
        <taxon>Chloroflexota</taxon>
        <taxon>Chloroflexia</taxon>
        <taxon>environmental samples</taxon>
    </lineage>
</organism>
<gene>
    <name evidence="1" type="ORF">AVDCRST_MAG93-2397</name>
</gene>
<reference evidence="1" key="1">
    <citation type="submission" date="2020-02" db="EMBL/GenBank/DDBJ databases">
        <authorList>
            <person name="Meier V. D."/>
        </authorList>
    </citation>
    <scope>NUCLEOTIDE SEQUENCE</scope>
    <source>
        <strain evidence="1">AVDCRST_MAG93</strain>
    </source>
</reference>
<protein>
    <submittedName>
        <fullName evidence="1">Uncharacterized protein</fullName>
    </submittedName>
</protein>
<name>A0A6J4IYH2_9CHLR</name>
<sequence length="51" mass="5781">MRFSVAQTVTVIYPLCVSMRANYGRRIGSAGITVPCTHSYPSYWDRWATLP</sequence>
<accession>A0A6J4IYH2</accession>